<organism evidence="1 2">
    <name type="scientific">Muricoccus roseus</name>
    <dbReference type="NCBI Taxonomy" id="198092"/>
    <lineage>
        <taxon>Bacteria</taxon>
        <taxon>Pseudomonadati</taxon>
        <taxon>Pseudomonadota</taxon>
        <taxon>Alphaproteobacteria</taxon>
        <taxon>Acetobacterales</taxon>
        <taxon>Roseomonadaceae</taxon>
        <taxon>Muricoccus</taxon>
    </lineage>
</organism>
<sequence length="101" mass="10803">MPANALAADDLGWPRDHLSAAGLAYRAARGEGQDQLTCLARAEAAYLAAGGDVRDASAAVLAMLRYLGWAHGEWLFGPAQDWMDRHRAEVPAHPGPFEPPP</sequence>
<keyword evidence="2" id="KW-1185">Reference proteome</keyword>
<dbReference type="EMBL" id="FQZF01000011">
    <property type="protein sequence ID" value="SHJ30882.1"/>
    <property type="molecule type" value="Genomic_DNA"/>
</dbReference>
<dbReference type="AlphaFoldDB" id="A0A1M6I8Z0"/>
<evidence type="ECO:0000313" key="1">
    <source>
        <dbReference type="EMBL" id="SHJ30882.1"/>
    </source>
</evidence>
<evidence type="ECO:0000313" key="2">
    <source>
        <dbReference type="Proteomes" id="UP000184387"/>
    </source>
</evidence>
<protein>
    <submittedName>
        <fullName evidence="1">Uncharacterized protein</fullName>
    </submittedName>
</protein>
<reference evidence="1 2" key="1">
    <citation type="submission" date="2016-11" db="EMBL/GenBank/DDBJ databases">
        <authorList>
            <person name="Jaros S."/>
            <person name="Januszkiewicz K."/>
            <person name="Wedrychowicz H."/>
        </authorList>
    </citation>
    <scope>NUCLEOTIDE SEQUENCE [LARGE SCALE GENOMIC DNA]</scope>
    <source>
        <strain evidence="1 2">DSM 14916</strain>
    </source>
</reference>
<name>A0A1M6I8Z0_9PROT</name>
<proteinExistence type="predicted"/>
<gene>
    <name evidence="1" type="ORF">SAMN02745194_02268</name>
</gene>
<dbReference type="RefSeq" id="WP_073134736.1">
    <property type="nucleotide sequence ID" value="NZ_FQZF01000011.1"/>
</dbReference>
<dbReference type="STRING" id="198092.SAMN02745194_02268"/>
<accession>A0A1M6I8Z0</accession>
<dbReference type="OrthoDB" id="7289620at2"/>
<dbReference type="Proteomes" id="UP000184387">
    <property type="component" value="Unassembled WGS sequence"/>
</dbReference>